<comment type="caution">
    <text evidence="7">The sequence shown here is derived from an EMBL/GenBank/DDBJ whole genome shotgun (WGS) entry which is preliminary data.</text>
</comment>
<dbReference type="PANTHER" id="PTHR21367">
    <property type="entry name" value="ARGININE-TRNA-PROTEIN TRANSFERASE 1"/>
    <property type="match status" value="1"/>
</dbReference>
<dbReference type="InterPro" id="IPR007471">
    <property type="entry name" value="N-end_Aminoacyl_Trfase_N"/>
</dbReference>
<comment type="similarity">
    <text evidence="4">Belongs to the R-transferase family. Bpt subfamily.</text>
</comment>
<dbReference type="SUPFAM" id="SSF55729">
    <property type="entry name" value="Acyl-CoA N-acyltransferases (Nat)"/>
    <property type="match status" value="1"/>
</dbReference>
<proteinExistence type="inferred from homology"/>
<comment type="catalytic activity">
    <reaction evidence="4">
        <text>N-terminal L-aspartyl-[protein] + L-leucyl-tRNA(Leu) = N-terminal L-leucyl-L-aspartyl-[protein] + tRNA(Leu) + H(+)</text>
        <dbReference type="Rhea" id="RHEA:50420"/>
        <dbReference type="Rhea" id="RHEA-COMP:9613"/>
        <dbReference type="Rhea" id="RHEA-COMP:9622"/>
        <dbReference type="Rhea" id="RHEA-COMP:12669"/>
        <dbReference type="Rhea" id="RHEA-COMP:12674"/>
        <dbReference type="ChEBI" id="CHEBI:15378"/>
        <dbReference type="ChEBI" id="CHEBI:64720"/>
        <dbReference type="ChEBI" id="CHEBI:78442"/>
        <dbReference type="ChEBI" id="CHEBI:78494"/>
        <dbReference type="ChEBI" id="CHEBI:133042"/>
        <dbReference type="EC" id="2.3.2.29"/>
    </reaction>
</comment>
<dbReference type="EMBL" id="JBELOE010000216">
    <property type="protein sequence ID" value="MER2492567.1"/>
    <property type="molecule type" value="Genomic_DNA"/>
</dbReference>
<dbReference type="HAMAP" id="MF_00689">
    <property type="entry name" value="Bpt"/>
    <property type="match status" value="1"/>
</dbReference>
<dbReference type="RefSeq" id="WP_350402052.1">
    <property type="nucleotide sequence ID" value="NZ_JBELOE010000216.1"/>
</dbReference>
<dbReference type="InterPro" id="IPR030700">
    <property type="entry name" value="N-end_Aminoacyl_Trfase"/>
</dbReference>
<organism evidence="7 8">
    <name type="scientific">Catenovulum sediminis</name>
    <dbReference type="NCBI Taxonomy" id="1740262"/>
    <lineage>
        <taxon>Bacteria</taxon>
        <taxon>Pseudomonadati</taxon>
        <taxon>Pseudomonadota</taxon>
        <taxon>Gammaproteobacteria</taxon>
        <taxon>Alteromonadales</taxon>
        <taxon>Alteromonadaceae</taxon>
        <taxon>Catenovulum</taxon>
    </lineage>
</organism>
<keyword evidence="3 4" id="KW-0012">Acyltransferase</keyword>
<name>A0ABV1RIJ8_9ALTE</name>
<dbReference type="NCBIfam" id="NF002346">
    <property type="entry name" value="PRK01305.2-3"/>
    <property type="match status" value="1"/>
</dbReference>
<feature type="domain" description="N-end aminoacyl transferase N-terminal" evidence="5">
    <location>
        <begin position="16"/>
        <end position="85"/>
    </location>
</feature>
<evidence type="ECO:0000256" key="2">
    <source>
        <dbReference type="ARBA" id="ARBA00022679"/>
    </source>
</evidence>
<gene>
    <name evidence="4" type="primary">bpt</name>
    <name evidence="7" type="ORF">ABS311_11845</name>
</gene>
<dbReference type="Pfam" id="PF04376">
    <property type="entry name" value="ATE_N"/>
    <property type="match status" value="1"/>
</dbReference>
<feature type="domain" description="N-end rule aminoacyl transferase C-terminal" evidence="6">
    <location>
        <begin position="107"/>
        <end position="227"/>
    </location>
</feature>
<dbReference type="GO" id="GO:0004057">
    <property type="term" value="F:arginyl-tRNA--protein transferase activity"/>
    <property type="evidence" value="ECO:0007669"/>
    <property type="project" value="UniProtKB-EC"/>
</dbReference>
<dbReference type="NCBIfam" id="NF002345">
    <property type="entry name" value="PRK01305.2-2"/>
    <property type="match status" value="1"/>
</dbReference>
<dbReference type="PANTHER" id="PTHR21367:SF1">
    <property type="entry name" value="ARGINYL-TRNA--PROTEIN TRANSFERASE 1"/>
    <property type="match status" value="1"/>
</dbReference>
<dbReference type="InterPro" id="IPR016181">
    <property type="entry name" value="Acyl_CoA_acyltransferase"/>
</dbReference>
<dbReference type="Proteomes" id="UP001467690">
    <property type="component" value="Unassembled WGS sequence"/>
</dbReference>
<evidence type="ECO:0000313" key="8">
    <source>
        <dbReference type="Proteomes" id="UP001467690"/>
    </source>
</evidence>
<sequence>MGHNIPIQFGISEEFSCDYLPQHKERLLVALDNIVYNPANYEKLMEMGFRRSGAQVYRPHCNLCSECQSIRIPVIKFAASKNQKRVIRKCANFMVKLNLNQTDPLTYYSLYENYINTRHADGSMYPANVEQYLSFVEAHWLQVGFLEIYDKQKLISVSVIDCLPNCYSAVYTFFDPDYQAYSLGTFAILQQIELTRLSARQFLYLGYQVDGCNKMNYKSKFYPHQRLVQNKWLNVEKTS</sequence>
<comment type="catalytic activity">
    <reaction evidence="4">
        <text>N-terminal L-glutamyl-[protein] + L-leucyl-tRNA(Leu) = N-terminal L-leucyl-L-glutamyl-[protein] + tRNA(Leu) + H(+)</text>
        <dbReference type="Rhea" id="RHEA:50412"/>
        <dbReference type="Rhea" id="RHEA-COMP:9613"/>
        <dbReference type="Rhea" id="RHEA-COMP:9622"/>
        <dbReference type="Rhea" id="RHEA-COMP:12664"/>
        <dbReference type="Rhea" id="RHEA-COMP:12668"/>
        <dbReference type="ChEBI" id="CHEBI:15378"/>
        <dbReference type="ChEBI" id="CHEBI:64721"/>
        <dbReference type="ChEBI" id="CHEBI:78442"/>
        <dbReference type="ChEBI" id="CHEBI:78494"/>
        <dbReference type="ChEBI" id="CHEBI:133041"/>
        <dbReference type="EC" id="2.3.2.29"/>
    </reaction>
</comment>
<evidence type="ECO:0000256" key="4">
    <source>
        <dbReference type="HAMAP-Rule" id="MF_00689"/>
    </source>
</evidence>
<comment type="function">
    <text evidence="4">Functions in the N-end rule pathway of protein degradation where it conjugates Leu from its aminoacyl-tRNA to the N-termini of proteins containing an N-terminal aspartate or glutamate.</text>
</comment>
<keyword evidence="2 4" id="KW-0808">Transferase</keyword>
<keyword evidence="1 4" id="KW-0963">Cytoplasm</keyword>
<evidence type="ECO:0000259" key="6">
    <source>
        <dbReference type="Pfam" id="PF04377"/>
    </source>
</evidence>
<evidence type="ECO:0000259" key="5">
    <source>
        <dbReference type="Pfam" id="PF04376"/>
    </source>
</evidence>
<evidence type="ECO:0000313" key="7">
    <source>
        <dbReference type="EMBL" id="MER2492567.1"/>
    </source>
</evidence>
<keyword evidence="8" id="KW-1185">Reference proteome</keyword>
<dbReference type="EC" id="2.3.2.29" evidence="4"/>
<comment type="subcellular location">
    <subcellularLocation>
        <location evidence="4">Cytoplasm</location>
    </subcellularLocation>
</comment>
<protein>
    <recommendedName>
        <fullName evidence="4">Aspartate/glutamate leucyltransferase</fullName>
        <ecNumber evidence="4">2.3.2.29</ecNumber>
    </recommendedName>
</protein>
<evidence type="ECO:0000256" key="3">
    <source>
        <dbReference type="ARBA" id="ARBA00023315"/>
    </source>
</evidence>
<reference evidence="7 8" key="1">
    <citation type="submission" date="2024-06" db="EMBL/GenBank/DDBJ databases">
        <authorList>
            <person name="Chen R.Y."/>
        </authorList>
    </citation>
    <scope>NUCLEOTIDE SEQUENCE [LARGE SCALE GENOMIC DNA]</scope>
    <source>
        <strain evidence="7 8">D2</strain>
    </source>
</reference>
<accession>A0ABV1RIJ8</accession>
<dbReference type="InterPro" id="IPR017138">
    <property type="entry name" value="Asp_Glu_LeuTrfase"/>
</dbReference>
<dbReference type="Pfam" id="PF04377">
    <property type="entry name" value="ATE_C"/>
    <property type="match status" value="1"/>
</dbReference>
<dbReference type="InterPro" id="IPR007472">
    <property type="entry name" value="N-end_Aminoacyl_Trfase_C"/>
</dbReference>
<dbReference type="PIRSF" id="PIRSF037208">
    <property type="entry name" value="ATE_pro_prd"/>
    <property type="match status" value="1"/>
</dbReference>
<evidence type="ECO:0000256" key="1">
    <source>
        <dbReference type="ARBA" id="ARBA00022490"/>
    </source>
</evidence>
<dbReference type="NCBIfam" id="NF002342">
    <property type="entry name" value="PRK01305.1-3"/>
    <property type="match status" value="1"/>
</dbReference>